<evidence type="ECO:0000313" key="1">
    <source>
        <dbReference type="EMBL" id="GIM30091.1"/>
    </source>
</evidence>
<dbReference type="EMBL" id="BOPZ01000027">
    <property type="protein sequence ID" value="GIM30091.1"/>
    <property type="molecule type" value="Genomic_DNA"/>
</dbReference>
<organism evidence="1 2">
    <name type="scientific">Clostridium polyendosporum</name>
    <dbReference type="NCBI Taxonomy" id="69208"/>
    <lineage>
        <taxon>Bacteria</taxon>
        <taxon>Bacillati</taxon>
        <taxon>Bacillota</taxon>
        <taxon>Clostridia</taxon>
        <taxon>Eubacteriales</taxon>
        <taxon>Clostridiaceae</taxon>
        <taxon>Clostridium</taxon>
    </lineage>
</organism>
<dbReference type="RefSeq" id="WP_212904772.1">
    <property type="nucleotide sequence ID" value="NZ_BOPZ01000027.1"/>
</dbReference>
<sequence length="81" mass="9112">MKFHAYSYGNVYIIPIPNTPLNSTLHGGTTSVKSKESYGTEFSIRIPCKLADENYKDIACCDAIDNSCIEKINIEFLNIYN</sequence>
<dbReference type="Proteomes" id="UP000679179">
    <property type="component" value="Unassembled WGS sequence"/>
</dbReference>
<comment type="caution">
    <text evidence="1">The sequence shown here is derived from an EMBL/GenBank/DDBJ whole genome shotgun (WGS) entry which is preliminary data.</text>
</comment>
<accession>A0A919VHU5</accession>
<reference evidence="1" key="1">
    <citation type="submission" date="2021-03" db="EMBL/GenBank/DDBJ databases">
        <title>Taxonomic study of Clostridium polyendosporum from meadow-gley soil under rice.</title>
        <authorList>
            <person name="Kobayashi H."/>
            <person name="Tanizawa Y."/>
            <person name="Yagura M."/>
        </authorList>
    </citation>
    <scope>NUCLEOTIDE SEQUENCE</scope>
    <source>
        <strain evidence="1">JCM 30710</strain>
    </source>
</reference>
<keyword evidence="2" id="KW-1185">Reference proteome</keyword>
<proteinExistence type="predicted"/>
<evidence type="ECO:0000313" key="2">
    <source>
        <dbReference type="Proteomes" id="UP000679179"/>
    </source>
</evidence>
<protein>
    <submittedName>
        <fullName evidence="1">Uncharacterized protein</fullName>
    </submittedName>
</protein>
<gene>
    <name evidence="1" type="ORF">CPJCM30710_27570</name>
</gene>
<dbReference type="AlphaFoldDB" id="A0A919VHU5"/>
<name>A0A919VHU5_9CLOT</name>